<dbReference type="InterPro" id="IPR044492">
    <property type="entry name" value="P_typ_ATPase_HD_dom"/>
</dbReference>
<evidence type="ECO:0000256" key="11">
    <source>
        <dbReference type="ARBA" id="ARBA00047308"/>
    </source>
</evidence>
<keyword evidence="12" id="KW-1003">Cell membrane</keyword>
<evidence type="ECO:0000256" key="8">
    <source>
        <dbReference type="ARBA" id="ARBA00022989"/>
    </source>
</evidence>
<evidence type="ECO:0000313" key="15">
    <source>
        <dbReference type="Proteomes" id="UP000702544"/>
    </source>
</evidence>
<dbReference type="InterPro" id="IPR059000">
    <property type="entry name" value="ATPase_P-type_domA"/>
</dbReference>
<keyword evidence="4 12" id="KW-0479">Metal-binding</keyword>
<keyword evidence="5 12" id="KW-0547">Nucleotide-binding</keyword>
<dbReference type="Pfam" id="PF00702">
    <property type="entry name" value="Hydrolase"/>
    <property type="match status" value="1"/>
</dbReference>
<feature type="domain" description="HMA" evidence="13">
    <location>
        <begin position="1"/>
        <end position="58"/>
    </location>
</feature>
<evidence type="ECO:0000256" key="1">
    <source>
        <dbReference type="ARBA" id="ARBA00004141"/>
    </source>
</evidence>
<dbReference type="AlphaFoldDB" id="A0AAE4Z8U1"/>
<proteinExistence type="inferred from homology"/>
<dbReference type="NCBIfam" id="TIGR01494">
    <property type="entry name" value="ATPase_P-type"/>
    <property type="match status" value="1"/>
</dbReference>
<gene>
    <name evidence="14" type="primary">cadA</name>
    <name evidence="14" type="ORF">GWO12_06470</name>
</gene>
<dbReference type="Proteomes" id="UP000702544">
    <property type="component" value="Unassembled WGS sequence"/>
</dbReference>
<dbReference type="CDD" id="cd00371">
    <property type="entry name" value="HMA"/>
    <property type="match status" value="1"/>
</dbReference>
<reference evidence="14 15" key="1">
    <citation type="submission" date="2020-01" db="EMBL/GenBank/DDBJ databases">
        <title>Genomes assembled from Gulf of Kutch pelagic sediment metagenomes.</title>
        <authorList>
            <person name="Chandrashekar M."/>
            <person name="Mahajan M.S."/>
            <person name="Dave K.J."/>
            <person name="Vatsa P."/>
            <person name="Nathani N.M."/>
        </authorList>
    </citation>
    <scope>NUCLEOTIDE SEQUENCE [LARGE SCALE GENOMIC DNA]</scope>
    <source>
        <strain evidence="14">KS3-K002</strain>
    </source>
</reference>
<dbReference type="InterPro" id="IPR023298">
    <property type="entry name" value="ATPase_P-typ_TM_dom_sf"/>
</dbReference>
<keyword evidence="3 12" id="KW-0812">Transmembrane</keyword>
<comment type="subcellular location">
    <subcellularLocation>
        <location evidence="12">Cell membrane</location>
    </subcellularLocation>
    <subcellularLocation>
        <location evidence="1">Membrane</location>
        <topology evidence="1">Multi-pass membrane protein</topology>
    </subcellularLocation>
</comment>
<dbReference type="InterPro" id="IPR018303">
    <property type="entry name" value="ATPase_P-typ_P_site"/>
</dbReference>
<evidence type="ECO:0000259" key="13">
    <source>
        <dbReference type="PROSITE" id="PS50846"/>
    </source>
</evidence>
<evidence type="ECO:0000256" key="6">
    <source>
        <dbReference type="ARBA" id="ARBA00022840"/>
    </source>
</evidence>
<keyword evidence="7" id="KW-1278">Translocase</keyword>
<organism evidence="14 15">
    <name type="scientific">Candidatus Kutchimonas denitrificans</name>
    <dbReference type="NCBI Taxonomy" id="3056748"/>
    <lineage>
        <taxon>Bacteria</taxon>
        <taxon>Pseudomonadati</taxon>
        <taxon>Gemmatimonadota</taxon>
        <taxon>Gemmatimonadia</taxon>
        <taxon>Candidatus Palauibacterales</taxon>
        <taxon>Candidatus Palauibacteraceae</taxon>
        <taxon>Candidatus Kutchimonas</taxon>
    </lineage>
</organism>
<dbReference type="PROSITE" id="PS00154">
    <property type="entry name" value="ATPASE_E1_E2"/>
    <property type="match status" value="1"/>
</dbReference>
<dbReference type="InterPro" id="IPR001757">
    <property type="entry name" value="P_typ_ATPase"/>
</dbReference>
<comment type="caution">
    <text evidence="14">The sequence shown here is derived from an EMBL/GenBank/DDBJ whole genome shotgun (WGS) entry which is preliminary data.</text>
</comment>
<feature type="transmembrane region" description="Helical" evidence="12">
    <location>
        <begin position="115"/>
        <end position="138"/>
    </location>
</feature>
<name>A0AAE4Z8U1_9BACT</name>
<evidence type="ECO:0000256" key="7">
    <source>
        <dbReference type="ARBA" id="ARBA00022967"/>
    </source>
</evidence>
<protein>
    <recommendedName>
        <fullName evidence="10">P-type Zn(2+) transporter</fullName>
        <ecNumber evidence="10">7.2.2.12</ecNumber>
    </recommendedName>
</protein>
<feature type="transmembrane region" description="Helical" evidence="12">
    <location>
        <begin position="322"/>
        <end position="350"/>
    </location>
</feature>
<dbReference type="Gene3D" id="3.40.50.1000">
    <property type="entry name" value="HAD superfamily/HAD-like"/>
    <property type="match status" value="1"/>
</dbReference>
<comment type="similarity">
    <text evidence="2 12">Belongs to the cation transport ATPase (P-type) (TC 3.A.3) family. Type IB subfamily.</text>
</comment>
<dbReference type="GO" id="GO:0016887">
    <property type="term" value="F:ATP hydrolysis activity"/>
    <property type="evidence" value="ECO:0007669"/>
    <property type="project" value="InterPro"/>
</dbReference>
<comment type="catalytic activity">
    <reaction evidence="11">
        <text>Zn(2+)(in) + ATP + H2O = Zn(2+)(out) + ADP + phosphate + H(+)</text>
        <dbReference type="Rhea" id="RHEA:20621"/>
        <dbReference type="ChEBI" id="CHEBI:15377"/>
        <dbReference type="ChEBI" id="CHEBI:15378"/>
        <dbReference type="ChEBI" id="CHEBI:29105"/>
        <dbReference type="ChEBI" id="CHEBI:30616"/>
        <dbReference type="ChEBI" id="CHEBI:43474"/>
        <dbReference type="ChEBI" id="CHEBI:456216"/>
        <dbReference type="EC" id="7.2.2.12"/>
    </reaction>
</comment>
<dbReference type="SUPFAM" id="SSF81653">
    <property type="entry name" value="Calcium ATPase, transduction domain A"/>
    <property type="match status" value="1"/>
</dbReference>
<feature type="transmembrane region" description="Helical" evidence="12">
    <location>
        <begin position="356"/>
        <end position="378"/>
    </location>
</feature>
<dbReference type="InterPro" id="IPR036412">
    <property type="entry name" value="HAD-like_sf"/>
</dbReference>
<dbReference type="InterPro" id="IPR008250">
    <property type="entry name" value="ATPase_P-typ_transduc_dom_A_sf"/>
</dbReference>
<dbReference type="PROSITE" id="PS50846">
    <property type="entry name" value="HMA_2"/>
    <property type="match status" value="1"/>
</dbReference>
<dbReference type="InterPro" id="IPR006121">
    <property type="entry name" value="HMA_dom"/>
</dbReference>
<dbReference type="EC" id="7.2.2.12" evidence="10"/>
<dbReference type="Gene3D" id="3.30.70.100">
    <property type="match status" value="1"/>
</dbReference>
<accession>A0AAE4Z8U1</accession>
<dbReference type="InterPro" id="IPR036163">
    <property type="entry name" value="HMA_dom_sf"/>
</dbReference>
<evidence type="ECO:0000256" key="5">
    <source>
        <dbReference type="ARBA" id="ARBA00022741"/>
    </source>
</evidence>
<dbReference type="GO" id="GO:0046872">
    <property type="term" value="F:metal ion binding"/>
    <property type="evidence" value="ECO:0007669"/>
    <property type="project" value="UniProtKB-KW"/>
</dbReference>
<dbReference type="PRINTS" id="PR00119">
    <property type="entry name" value="CATATPASE"/>
</dbReference>
<dbReference type="EMBL" id="JAACAK010000047">
    <property type="protein sequence ID" value="NIR74742.1"/>
    <property type="molecule type" value="Genomic_DNA"/>
</dbReference>
<dbReference type="GO" id="GO:0016463">
    <property type="term" value="F:P-type zinc transporter activity"/>
    <property type="evidence" value="ECO:0007669"/>
    <property type="project" value="UniProtKB-EC"/>
</dbReference>
<dbReference type="InterPro" id="IPR027256">
    <property type="entry name" value="P-typ_ATPase_IB"/>
</dbReference>
<sequence length="712" mass="76054">MDCATCARRITDRLEHLDGIEGVETRIVSKDLRVNFDPDRTTKGTIEEAIRSLGYTVERDGQGAAPETRDRRARVWWSPEAWLSYASGAGLAVGLLLRIAGLSPRLAVLEPLSGVAWAVDLAALLFIAAALVGGLNFFPKGLRAARIVRLDMNFLMTVAIFGALGVGEFIEAGSIAFLFGIAELLERYAVDRARRSLEALLDLAPATARVYRDGRVVELPVTEVEPGDLARVLPGEKVPIDGWVRDGVSAVDQSPITGESMPATKSPGDYVYAGSMNRDGYLEVEAAKRAGDTTLAHIIHLVEEAESTRSPSERFVDRFARYYTPAVTLLAVAVITVPPLAFGGAFATWFVRGLTLLVISCPCALVISTPVAVVSGITSAARNGVLIKGGVHLEALADIEVVALDKTGTLTRGELAVAEVVATEASETDARELLSIAAAVESRSEHPIARAIGSQAAETDADVDFEITDFEAIPGQGAAARLNGTTYRIGRPEFFDDQLEPWRAELERLADRGQTPVCVGNDDRVLGLIAVADRERDEAARVIEELRALGVRRIVMLTGDHEATARTVARRLGVDEYYAGLLPDEKVARVRRLEEEYGGVAMVGDGVNDAPALAAARVGIAMGAAASDVALETADVALMADDLAFLPYLFRLSRRGSAVIRQNITVSIALKVSLAAGVFPGWVSLITAVLVGDMGASLAVTANALRLARLRR</sequence>
<feature type="transmembrane region" description="Helical" evidence="12">
    <location>
        <begin position="685"/>
        <end position="705"/>
    </location>
</feature>
<dbReference type="NCBIfam" id="TIGR01525">
    <property type="entry name" value="ATPase-IB_hvy"/>
    <property type="match status" value="1"/>
</dbReference>
<dbReference type="Gene3D" id="2.70.150.10">
    <property type="entry name" value="Calcium-transporting ATPase, cytoplasmic transduction domain A"/>
    <property type="match status" value="1"/>
</dbReference>
<dbReference type="PANTHER" id="PTHR48085:SF5">
    <property type="entry name" value="CADMIUM_ZINC-TRANSPORTING ATPASE HMA4-RELATED"/>
    <property type="match status" value="1"/>
</dbReference>
<dbReference type="SUPFAM" id="SSF56784">
    <property type="entry name" value="HAD-like"/>
    <property type="match status" value="1"/>
</dbReference>
<dbReference type="Pfam" id="PF00122">
    <property type="entry name" value="E1-E2_ATPase"/>
    <property type="match status" value="1"/>
</dbReference>
<evidence type="ECO:0000256" key="3">
    <source>
        <dbReference type="ARBA" id="ARBA00022692"/>
    </source>
</evidence>
<evidence type="ECO:0000256" key="2">
    <source>
        <dbReference type="ARBA" id="ARBA00006024"/>
    </source>
</evidence>
<evidence type="ECO:0000256" key="10">
    <source>
        <dbReference type="ARBA" id="ARBA00039097"/>
    </source>
</evidence>
<dbReference type="PRINTS" id="PR00941">
    <property type="entry name" value="CDATPASE"/>
</dbReference>
<dbReference type="Gene3D" id="3.40.1110.10">
    <property type="entry name" value="Calcium-transporting ATPase, cytoplasmic domain N"/>
    <property type="match status" value="1"/>
</dbReference>
<dbReference type="SFLD" id="SFLDS00003">
    <property type="entry name" value="Haloacid_Dehalogenase"/>
    <property type="match status" value="1"/>
</dbReference>
<evidence type="ECO:0000256" key="4">
    <source>
        <dbReference type="ARBA" id="ARBA00022723"/>
    </source>
</evidence>
<dbReference type="SFLD" id="SFLDG00002">
    <property type="entry name" value="C1.7:_P-type_atpase_like"/>
    <property type="match status" value="1"/>
</dbReference>
<keyword evidence="8 12" id="KW-1133">Transmembrane helix</keyword>
<keyword evidence="6 12" id="KW-0067">ATP-binding</keyword>
<dbReference type="InterPro" id="IPR023299">
    <property type="entry name" value="ATPase_P-typ_cyto_dom_N"/>
</dbReference>
<dbReference type="SUPFAM" id="SSF81665">
    <property type="entry name" value="Calcium ATPase, transmembrane domain M"/>
    <property type="match status" value="1"/>
</dbReference>
<dbReference type="PANTHER" id="PTHR48085">
    <property type="entry name" value="CADMIUM/ZINC-TRANSPORTING ATPASE HMA2-RELATED"/>
    <property type="match status" value="1"/>
</dbReference>
<feature type="transmembrane region" description="Helical" evidence="12">
    <location>
        <begin position="81"/>
        <end position="103"/>
    </location>
</feature>
<dbReference type="SFLD" id="SFLDF00027">
    <property type="entry name" value="p-type_atpase"/>
    <property type="match status" value="1"/>
</dbReference>
<evidence type="ECO:0000256" key="12">
    <source>
        <dbReference type="RuleBase" id="RU362081"/>
    </source>
</evidence>
<dbReference type="SUPFAM" id="SSF81660">
    <property type="entry name" value="Metal cation-transporting ATPase, ATP-binding domain N"/>
    <property type="match status" value="1"/>
</dbReference>
<dbReference type="Pfam" id="PF00403">
    <property type="entry name" value="HMA"/>
    <property type="match status" value="1"/>
</dbReference>
<keyword evidence="14" id="KW-0378">Hydrolase</keyword>
<evidence type="ECO:0000313" key="14">
    <source>
        <dbReference type="EMBL" id="NIR74742.1"/>
    </source>
</evidence>
<dbReference type="FunFam" id="2.70.150.10:FF:000002">
    <property type="entry name" value="Copper-transporting ATPase 1, putative"/>
    <property type="match status" value="1"/>
</dbReference>
<dbReference type="InterPro" id="IPR051014">
    <property type="entry name" value="Cation_Transport_ATPase_IB"/>
</dbReference>
<evidence type="ECO:0000256" key="9">
    <source>
        <dbReference type="ARBA" id="ARBA00023136"/>
    </source>
</evidence>
<dbReference type="GO" id="GO:0005524">
    <property type="term" value="F:ATP binding"/>
    <property type="evidence" value="ECO:0007669"/>
    <property type="project" value="UniProtKB-UniRule"/>
</dbReference>
<keyword evidence="9 12" id="KW-0472">Membrane</keyword>
<dbReference type="InterPro" id="IPR023214">
    <property type="entry name" value="HAD_sf"/>
</dbReference>
<dbReference type="SUPFAM" id="SSF55008">
    <property type="entry name" value="HMA, heavy metal-associated domain"/>
    <property type="match status" value="1"/>
</dbReference>
<dbReference type="GO" id="GO:0005886">
    <property type="term" value="C:plasma membrane"/>
    <property type="evidence" value="ECO:0007669"/>
    <property type="project" value="UniProtKB-SubCell"/>
</dbReference>
<dbReference type="NCBIfam" id="TIGR01512">
    <property type="entry name" value="ATPase-IB2_Cd"/>
    <property type="match status" value="1"/>
</dbReference>